<evidence type="ECO:0000313" key="2">
    <source>
        <dbReference type="EMBL" id="KAL2346467.1"/>
    </source>
</evidence>
<dbReference type="Proteomes" id="UP001603857">
    <property type="component" value="Unassembled WGS sequence"/>
</dbReference>
<comment type="caution">
    <text evidence="2">The sequence shown here is derived from an EMBL/GenBank/DDBJ whole genome shotgun (WGS) entry which is preliminary data.</text>
</comment>
<dbReference type="EMBL" id="JBGMDY010000001">
    <property type="protein sequence ID" value="KAL2346467.1"/>
    <property type="molecule type" value="Genomic_DNA"/>
</dbReference>
<name>A0ABD1NEB9_9FABA</name>
<evidence type="ECO:0000313" key="3">
    <source>
        <dbReference type="Proteomes" id="UP001603857"/>
    </source>
</evidence>
<feature type="region of interest" description="Disordered" evidence="1">
    <location>
        <begin position="53"/>
        <end position="81"/>
    </location>
</feature>
<accession>A0ABD1NEB9</accession>
<dbReference type="AlphaFoldDB" id="A0ABD1NEB9"/>
<evidence type="ECO:0000256" key="1">
    <source>
        <dbReference type="SAM" id="MobiDB-lite"/>
    </source>
</evidence>
<reference evidence="2 3" key="1">
    <citation type="submission" date="2024-08" db="EMBL/GenBank/DDBJ databases">
        <title>Insights into the chromosomal genome structure of Flemingia macrophylla.</title>
        <authorList>
            <person name="Ding Y."/>
            <person name="Zhao Y."/>
            <person name="Bi W."/>
            <person name="Wu M."/>
            <person name="Zhao G."/>
            <person name="Gong Y."/>
            <person name="Li W."/>
            <person name="Zhang P."/>
        </authorList>
    </citation>
    <scope>NUCLEOTIDE SEQUENCE [LARGE SCALE GENOMIC DNA]</scope>
    <source>
        <strain evidence="2">DYQJB</strain>
        <tissue evidence="2">Leaf</tissue>
    </source>
</reference>
<sequence>MIQGGDIIDDKSIYCPTFEDEIMIQGGDITDDKSIYCPAFEDESLDLKHEHNTHYLHSSLKKKNPPTKSNHTPGHNHNISH</sequence>
<proteinExistence type="predicted"/>
<keyword evidence="3" id="KW-1185">Reference proteome</keyword>
<gene>
    <name evidence="2" type="ORF">Fmac_000467</name>
</gene>
<organism evidence="2 3">
    <name type="scientific">Flemingia macrophylla</name>
    <dbReference type="NCBI Taxonomy" id="520843"/>
    <lineage>
        <taxon>Eukaryota</taxon>
        <taxon>Viridiplantae</taxon>
        <taxon>Streptophyta</taxon>
        <taxon>Embryophyta</taxon>
        <taxon>Tracheophyta</taxon>
        <taxon>Spermatophyta</taxon>
        <taxon>Magnoliopsida</taxon>
        <taxon>eudicotyledons</taxon>
        <taxon>Gunneridae</taxon>
        <taxon>Pentapetalae</taxon>
        <taxon>rosids</taxon>
        <taxon>fabids</taxon>
        <taxon>Fabales</taxon>
        <taxon>Fabaceae</taxon>
        <taxon>Papilionoideae</taxon>
        <taxon>50 kb inversion clade</taxon>
        <taxon>NPAAA clade</taxon>
        <taxon>indigoferoid/millettioid clade</taxon>
        <taxon>Phaseoleae</taxon>
        <taxon>Flemingia</taxon>
    </lineage>
</organism>
<feature type="compositionally biased region" description="Polar residues" evidence="1">
    <location>
        <begin position="66"/>
        <end position="81"/>
    </location>
</feature>
<protein>
    <submittedName>
        <fullName evidence="2">Uncharacterized protein</fullName>
    </submittedName>
</protein>